<feature type="region of interest" description="Disordered" evidence="1">
    <location>
        <begin position="72"/>
        <end position="93"/>
    </location>
</feature>
<feature type="compositionally biased region" description="Basic residues" evidence="1">
    <location>
        <begin position="83"/>
        <end position="93"/>
    </location>
</feature>
<dbReference type="PROSITE" id="PS01148">
    <property type="entry name" value="UPF0033"/>
    <property type="match status" value="1"/>
</dbReference>
<gene>
    <name evidence="3" type="ORF">HQ394_05480</name>
</gene>
<accession>A0A7H1MZL8</accession>
<keyword evidence="4" id="KW-1185">Reference proteome</keyword>
<dbReference type="Proteomes" id="UP000516369">
    <property type="component" value="Chromosome"/>
</dbReference>
<proteinExistence type="predicted"/>
<reference evidence="3 4" key="1">
    <citation type="submission" date="2020-05" db="EMBL/GenBank/DDBJ databases">
        <title>Complete closed genome sequence of Defluviicoccus vanus.</title>
        <authorList>
            <person name="Bessarab I."/>
            <person name="Arumugam K."/>
            <person name="Maszenan A.M."/>
            <person name="Seviour R.J."/>
            <person name="Williams R.B."/>
        </authorList>
    </citation>
    <scope>NUCLEOTIDE SEQUENCE [LARGE SCALE GENOMIC DNA]</scope>
    <source>
        <strain evidence="3 4">Ben 114</strain>
    </source>
</reference>
<feature type="domain" description="UPF0033" evidence="2">
    <location>
        <begin position="17"/>
        <end position="41"/>
    </location>
</feature>
<dbReference type="EMBL" id="CP053923">
    <property type="protein sequence ID" value="QNT68904.1"/>
    <property type="molecule type" value="Genomic_DNA"/>
</dbReference>
<dbReference type="InterPro" id="IPR036868">
    <property type="entry name" value="TusA-like_sf"/>
</dbReference>
<evidence type="ECO:0000313" key="3">
    <source>
        <dbReference type="EMBL" id="QNT68904.1"/>
    </source>
</evidence>
<evidence type="ECO:0000313" key="4">
    <source>
        <dbReference type="Proteomes" id="UP000516369"/>
    </source>
</evidence>
<evidence type="ECO:0000256" key="1">
    <source>
        <dbReference type="SAM" id="MobiDB-lite"/>
    </source>
</evidence>
<keyword evidence="3" id="KW-0808">Transferase</keyword>
<dbReference type="Gene3D" id="3.30.110.40">
    <property type="entry name" value="TusA-like domain"/>
    <property type="match status" value="1"/>
</dbReference>
<sequence length="93" mass="10365">MVNRLEQGIETDPELFLDISAEVCPLTFVRTKLLIESMKPGQTAEIRLRGSEPLRNVPRAVSGLGHTVLSLSAEPSTTDRAGTHRLRIRKRTE</sequence>
<organism evidence="3 4">
    <name type="scientific">Defluviicoccus vanus</name>
    <dbReference type="NCBI Taxonomy" id="111831"/>
    <lineage>
        <taxon>Bacteria</taxon>
        <taxon>Pseudomonadati</taxon>
        <taxon>Pseudomonadota</taxon>
        <taxon>Alphaproteobacteria</taxon>
        <taxon>Rhodospirillales</taxon>
        <taxon>Rhodospirillaceae</taxon>
        <taxon>Defluviicoccus</taxon>
    </lineage>
</organism>
<dbReference type="KEGG" id="dvn:HQ394_05480"/>
<dbReference type="InterPro" id="IPR001455">
    <property type="entry name" value="TusA-like"/>
</dbReference>
<protein>
    <submittedName>
        <fullName evidence="3">Sulfurtransferase TusA family protein</fullName>
    </submittedName>
</protein>
<evidence type="ECO:0000259" key="2">
    <source>
        <dbReference type="PROSITE" id="PS01148"/>
    </source>
</evidence>
<dbReference type="SUPFAM" id="SSF64307">
    <property type="entry name" value="SirA-like"/>
    <property type="match status" value="1"/>
</dbReference>
<dbReference type="GO" id="GO:0016740">
    <property type="term" value="F:transferase activity"/>
    <property type="evidence" value="ECO:0007669"/>
    <property type="project" value="UniProtKB-KW"/>
</dbReference>
<dbReference type="AlphaFoldDB" id="A0A7H1MZL8"/>
<dbReference type="RefSeq" id="WP_190262414.1">
    <property type="nucleotide sequence ID" value="NZ_CP053923.1"/>
</dbReference>
<name>A0A7H1MZL8_9PROT</name>
<dbReference type="Pfam" id="PF01206">
    <property type="entry name" value="TusA"/>
    <property type="match status" value="1"/>
</dbReference>
<dbReference type="CDD" id="cd00291">
    <property type="entry name" value="SirA_YedF_YeeD"/>
    <property type="match status" value="1"/>
</dbReference>